<keyword evidence="1" id="KW-0732">Signal</keyword>
<accession>A0A809S6D7</accession>
<reference evidence="3" key="1">
    <citation type="journal article" name="DNA Res.">
        <title>The physiological potential of anammox bacteria as revealed by their core genome structure.</title>
        <authorList>
            <person name="Okubo T."/>
            <person name="Toyoda A."/>
            <person name="Fukuhara K."/>
            <person name="Uchiyama I."/>
            <person name="Harigaya Y."/>
            <person name="Kuroiwa M."/>
            <person name="Suzuki T."/>
            <person name="Murakami Y."/>
            <person name="Suwa Y."/>
            <person name="Takami H."/>
        </authorList>
    </citation>
    <scope>NUCLEOTIDE SEQUENCE</scope>
    <source>
        <strain evidence="3">317325-2</strain>
    </source>
</reference>
<dbReference type="InterPro" id="IPR017853">
    <property type="entry name" value="GH"/>
</dbReference>
<protein>
    <recommendedName>
        <fullName evidence="2">Glycosyl hydrolase-like 10 domain-containing protein</fullName>
    </recommendedName>
</protein>
<dbReference type="Proteomes" id="UP000662873">
    <property type="component" value="Chromosome"/>
</dbReference>
<dbReference type="PANTHER" id="PTHR43405">
    <property type="entry name" value="GLYCOSYL HYDROLASE DIGH"/>
    <property type="match status" value="1"/>
</dbReference>
<evidence type="ECO:0000313" key="3">
    <source>
        <dbReference type="EMBL" id="BBO24646.1"/>
    </source>
</evidence>
<dbReference type="AlphaFoldDB" id="A0A809S6D7"/>
<dbReference type="InterPro" id="IPR052177">
    <property type="entry name" value="Divisome_Glycosyl_Hydrolase"/>
</dbReference>
<proteinExistence type="predicted"/>
<evidence type="ECO:0000256" key="1">
    <source>
        <dbReference type="ARBA" id="ARBA00022729"/>
    </source>
</evidence>
<sequence>MFASILAVHLVISGPTMETPQSVQRIQREFRAAWIATVDNIDWPTRRDLTVASQKAELLALLDSAQKLKLNAVILQVRPSCDALYDSKLEPWSEYLTGAQGEAPEPFYDPLEFAIKEAHARGIELHAWFNPYRAKHPAQEGPLAKNHIANTHPDAVATYGTYLWLDPGHPAAAQRSLDVFLDVVRRYDLDGIHIDDYFYPYPVRDASGREVPFPDDKSYAKYRSGGGEMGRDDWRRWSVDTFIQKVFVEKNKLKPWVKFGISPFGIYRPGRPQGIQAGIDQYAQLYADCLKWYREGWCDYLTPQLYWPIEQAPQSYTKLLAWWSEQNVKNIHLWPGNFTSRLLESNNNWKDDEIERQIRATRGQKGATGNVHFSMKALSRNARGLADRLAKGLYSELALPPASPWIDQVPPAAPNVTRQGNALKVRPGSGRSEDLKWWVLYARKAGVLQAAKVIPFSESAEFDLRALASAGWDIGAVAVSAVDRAGNESPVARS</sequence>
<dbReference type="Pfam" id="PF02638">
    <property type="entry name" value="GHL10"/>
    <property type="match status" value="1"/>
</dbReference>
<dbReference type="SUPFAM" id="SSF51445">
    <property type="entry name" value="(Trans)glycosidases"/>
    <property type="match status" value="1"/>
</dbReference>
<dbReference type="KEGG" id="npy:NPRO_22410"/>
<gene>
    <name evidence="3" type="ORF">NPRO_22410</name>
</gene>
<evidence type="ECO:0000313" key="4">
    <source>
        <dbReference type="Proteomes" id="UP000662873"/>
    </source>
</evidence>
<dbReference type="InterPro" id="IPR003790">
    <property type="entry name" value="GHL10"/>
</dbReference>
<dbReference type="PANTHER" id="PTHR43405:SF1">
    <property type="entry name" value="GLYCOSYL HYDROLASE DIGH"/>
    <property type="match status" value="1"/>
</dbReference>
<feature type="domain" description="Glycosyl hydrolase-like 10" evidence="2">
    <location>
        <begin position="29"/>
        <end position="343"/>
    </location>
</feature>
<organism evidence="3 4">
    <name type="scientific">Candidatus Nitrosymbiomonas proteolyticus</name>
    <dbReference type="NCBI Taxonomy" id="2608984"/>
    <lineage>
        <taxon>Bacteria</taxon>
        <taxon>Bacillati</taxon>
        <taxon>Armatimonadota</taxon>
        <taxon>Armatimonadota incertae sedis</taxon>
        <taxon>Candidatus Nitrosymbiomonas</taxon>
    </lineage>
</organism>
<dbReference type="Gene3D" id="3.20.20.80">
    <property type="entry name" value="Glycosidases"/>
    <property type="match status" value="1"/>
</dbReference>
<name>A0A809S6D7_9BACT</name>
<evidence type="ECO:0000259" key="2">
    <source>
        <dbReference type="Pfam" id="PF02638"/>
    </source>
</evidence>
<dbReference type="EMBL" id="AP021858">
    <property type="protein sequence ID" value="BBO24646.1"/>
    <property type="molecule type" value="Genomic_DNA"/>
</dbReference>